<dbReference type="EMBL" id="CP065689">
    <property type="protein sequence ID" value="QPS59956.1"/>
    <property type="molecule type" value="Genomic_DNA"/>
</dbReference>
<keyword evidence="5" id="KW-1185">Reference proteome</keyword>
<reference evidence="2 5" key="2">
    <citation type="submission" date="2020-12" db="EMBL/GenBank/DDBJ databases">
        <title>FDA dAtabase for Regulatory Grade micrObial Sequences (FDA-ARGOS): Supporting development and validation of Infectious Disease Dx tests.</title>
        <authorList>
            <person name="Sproer C."/>
            <person name="Gronow S."/>
            <person name="Severitt S."/>
            <person name="Schroder I."/>
            <person name="Tallon L."/>
            <person name="Sadzewicz L."/>
            <person name="Zhao X."/>
            <person name="Boylan J."/>
            <person name="Ott S."/>
            <person name="Bowen H."/>
            <person name="Vavikolanu K."/>
            <person name="Mehta A."/>
            <person name="Aluvathingal J."/>
            <person name="Nadendla S."/>
            <person name="Lowell S."/>
            <person name="Myers T."/>
            <person name="Yan Y."/>
            <person name="Sichtig H."/>
        </authorList>
    </citation>
    <scope>NUCLEOTIDE SEQUENCE [LARGE SCALE GENOMIC DNA]</scope>
    <source>
        <strain evidence="2 5">FDAARGOS_894</strain>
    </source>
</reference>
<dbReference type="SUPFAM" id="SSF53822">
    <property type="entry name" value="Periplasmic binding protein-like I"/>
    <property type="match status" value="1"/>
</dbReference>
<dbReference type="Gene3D" id="3.40.50.2300">
    <property type="match status" value="2"/>
</dbReference>
<dbReference type="Pfam" id="PF04392">
    <property type="entry name" value="ABC_sub_bind"/>
    <property type="match status" value="1"/>
</dbReference>
<feature type="signal peptide" evidence="1">
    <location>
        <begin position="1"/>
        <end position="20"/>
    </location>
</feature>
<dbReference type="PANTHER" id="PTHR35271:SF1">
    <property type="entry name" value="ABC TRANSPORTER, SUBSTRATE-BINDING LIPOPROTEIN"/>
    <property type="match status" value="1"/>
</dbReference>
<gene>
    <name evidence="2" type="ORF">I6G51_01685</name>
    <name evidence="3" type="ORF">NCTC10288_00042</name>
</gene>
<evidence type="ECO:0000256" key="1">
    <source>
        <dbReference type="SAM" id="SignalP"/>
    </source>
</evidence>
<dbReference type="STRING" id="38301.NX84_01080"/>
<dbReference type="PANTHER" id="PTHR35271">
    <property type="entry name" value="ABC TRANSPORTER, SUBSTRATE-BINDING LIPOPROTEIN-RELATED"/>
    <property type="match status" value="1"/>
</dbReference>
<accession>A0A2X4R7K1</accession>
<dbReference type="OrthoDB" id="9776955at2"/>
<reference evidence="3 4" key="1">
    <citation type="submission" date="2018-06" db="EMBL/GenBank/DDBJ databases">
        <authorList>
            <consortium name="Pathogen Informatics"/>
            <person name="Doyle S."/>
        </authorList>
    </citation>
    <scope>NUCLEOTIDE SEQUENCE [LARGE SCALE GENOMIC DNA]</scope>
    <source>
        <strain evidence="3 4">NCTC10288</strain>
    </source>
</reference>
<dbReference type="AlphaFoldDB" id="A0A2X4R7K1"/>
<dbReference type="GeneID" id="70781996"/>
<feature type="chain" id="PRO_5038859015" evidence="1">
    <location>
        <begin position="21"/>
        <end position="327"/>
    </location>
</feature>
<dbReference type="InterPro" id="IPR028082">
    <property type="entry name" value="Peripla_BP_I"/>
</dbReference>
<evidence type="ECO:0000313" key="5">
    <source>
        <dbReference type="Proteomes" id="UP000594905"/>
    </source>
</evidence>
<dbReference type="InterPro" id="IPR007487">
    <property type="entry name" value="ABC_transpt-TYRBP-like"/>
</dbReference>
<name>A0A2X4R7K1_9CORY</name>
<protein>
    <submittedName>
        <fullName evidence="3">ABC transport system, substrate-binding protein</fullName>
    </submittedName>
    <submittedName>
        <fullName evidence="2">ABC transporter substrate-binding protein</fullName>
    </submittedName>
</protein>
<dbReference type="KEGG" id="cmin:NCTC10288_00042"/>
<evidence type="ECO:0000313" key="2">
    <source>
        <dbReference type="EMBL" id="QPS59956.1"/>
    </source>
</evidence>
<organism evidence="3 4">
    <name type="scientific">Corynebacterium minutissimum</name>
    <dbReference type="NCBI Taxonomy" id="38301"/>
    <lineage>
        <taxon>Bacteria</taxon>
        <taxon>Bacillati</taxon>
        <taxon>Actinomycetota</taxon>
        <taxon>Actinomycetes</taxon>
        <taxon>Mycobacteriales</taxon>
        <taxon>Corynebacteriaceae</taxon>
        <taxon>Corynebacterium</taxon>
    </lineage>
</organism>
<dbReference type="CDD" id="cd06325">
    <property type="entry name" value="PBP1_ABC_unchar_transporter"/>
    <property type="match status" value="1"/>
</dbReference>
<dbReference type="RefSeq" id="WP_039672873.1">
    <property type="nucleotide sequence ID" value="NZ_CP065689.1"/>
</dbReference>
<sequence length="327" mass="33715">MFSKTAAALSAIALSTAALVGCSSSSESTGGDSGGGDSYSIGINQLVQHPSLDAAAEGFQAAFEDAGVDVEFDIQNANGEQATAVSISQQMASAQHDLYLAIATPAGQAMSKSIKDKPLLFTAVTDPVEAELVESVDKPGKNVTGTSDAAPIEEQVELITQLVPDAKSVGVVYSSAEVNSKVQVEQLTEAAKPKGIEVKSQTVTSVTEIPQAVEALGDVDAIYIPTDNMVVSGISSLIKVANDKTIPVIAADSGAVEGGAAATIGIDYKELGRQTGEMALRILQDGADPAETPVETASEYTYVINEEAVKAQGIEVPKEILEKAEKL</sequence>
<evidence type="ECO:0000313" key="4">
    <source>
        <dbReference type="Proteomes" id="UP000249264"/>
    </source>
</evidence>
<dbReference type="Proteomes" id="UP000249264">
    <property type="component" value="Chromosome 1"/>
</dbReference>
<keyword evidence="1" id="KW-0732">Signal</keyword>
<dbReference type="EMBL" id="LS483460">
    <property type="protein sequence ID" value="SQH98086.1"/>
    <property type="molecule type" value="Genomic_DNA"/>
</dbReference>
<dbReference type="Proteomes" id="UP000594905">
    <property type="component" value="Chromosome"/>
</dbReference>
<evidence type="ECO:0000313" key="3">
    <source>
        <dbReference type="EMBL" id="SQH98086.1"/>
    </source>
</evidence>
<dbReference type="PROSITE" id="PS51257">
    <property type="entry name" value="PROKAR_LIPOPROTEIN"/>
    <property type="match status" value="1"/>
</dbReference>
<proteinExistence type="predicted"/>